<evidence type="ECO:0000256" key="2">
    <source>
        <dbReference type="ARBA" id="ARBA00023125"/>
    </source>
</evidence>
<feature type="compositionally biased region" description="Polar residues" evidence="3">
    <location>
        <begin position="362"/>
        <end position="378"/>
    </location>
</feature>
<organism evidence="5">
    <name type="scientific">marine sediment metagenome</name>
    <dbReference type="NCBI Taxonomy" id="412755"/>
    <lineage>
        <taxon>unclassified sequences</taxon>
        <taxon>metagenomes</taxon>
        <taxon>ecological metagenomes</taxon>
    </lineage>
</organism>
<dbReference type="SUPFAM" id="SSF109709">
    <property type="entry name" value="KorB DNA-binding domain-like"/>
    <property type="match status" value="1"/>
</dbReference>
<evidence type="ECO:0000259" key="4">
    <source>
        <dbReference type="SMART" id="SM00470"/>
    </source>
</evidence>
<dbReference type="InterPro" id="IPR003115">
    <property type="entry name" value="ParB_N"/>
</dbReference>
<evidence type="ECO:0000313" key="5">
    <source>
        <dbReference type="EMBL" id="KKN80470.1"/>
    </source>
</evidence>
<dbReference type="NCBIfam" id="TIGR03734">
    <property type="entry name" value="PRTRC_parB"/>
    <property type="match status" value="1"/>
</dbReference>
<dbReference type="SUPFAM" id="SSF110849">
    <property type="entry name" value="ParB/Sulfiredoxin"/>
    <property type="match status" value="1"/>
</dbReference>
<keyword evidence="1" id="KW-0159">Chromosome partition</keyword>
<dbReference type="EMBL" id="LAZR01000230">
    <property type="protein sequence ID" value="KKN80470.1"/>
    <property type="molecule type" value="Genomic_DNA"/>
</dbReference>
<feature type="compositionally biased region" description="Basic and acidic residues" evidence="3">
    <location>
        <begin position="382"/>
        <end position="396"/>
    </location>
</feature>
<accession>A0A0F9TGV5</accession>
<name>A0A0F9TGV5_9ZZZZ</name>
<dbReference type="InterPro" id="IPR041468">
    <property type="entry name" value="HTH_ParB/Spo0J"/>
</dbReference>
<dbReference type="FunFam" id="3.90.1530.30:FF:000001">
    <property type="entry name" value="Chromosome partitioning protein ParB"/>
    <property type="match status" value="1"/>
</dbReference>
<dbReference type="CDD" id="cd16393">
    <property type="entry name" value="SPO0J_N"/>
    <property type="match status" value="1"/>
</dbReference>
<feature type="region of interest" description="Disordered" evidence="3">
    <location>
        <begin position="362"/>
        <end position="396"/>
    </location>
</feature>
<dbReference type="Gene3D" id="3.90.1530.30">
    <property type="match status" value="1"/>
</dbReference>
<dbReference type="SMART" id="SM00470">
    <property type="entry name" value="ParB"/>
    <property type="match status" value="1"/>
</dbReference>
<evidence type="ECO:0000256" key="1">
    <source>
        <dbReference type="ARBA" id="ARBA00022829"/>
    </source>
</evidence>
<dbReference type="InterPro" id="IPR022396">
    <property type="entry name" value="PRTRC_ParB"/>
</dbReference>
<dbReference type="Pfam" id="PF02195">
    <property type="entry name" value="ParB_N"/>
    <property type="match status" value="1"/>
</dbReference>
<dbReference type="AlphaFoldDB" id="A0A0F9TGV5"/>
<dbReference type="GO" id="GO:0003677">
    <property type="term" value="F:DNA binding"/>
    <property type="evidence" value="ECO:0007669"/>
    <property type="project" value="UniProtKB-KW"/>
</dbReference>
<reference evidence="5" key="1">
    <citation type="journal article" date="2015" name="Nature">
        <title>Complex archaea that bridge the gap between prokaryotes and eukaryotes.</title>
        <authorList>
            <person name="Spang A."/>
            <person name="Saw J.H."/>
            <person name="Jorgensen S.L."/>
            <person name="Zaremba-Niedzwiedzka K."/>
            <person name="Martijn J."/>
            <person name="Lind A.E."/>
            <person name="van Eijk R."/>
            <person name="Schleper C."/>
            <person name="Guy L."/>
            <person name="Ettema T.J."/>
        </authorList>
    </citation>
    <scope>NUCLEOTIDE SEQUENCE</scope>
</reference>
<comment type="caution">
    <text evidence="5">The sequence shown here is derived from an EMBL/GenBank/DDBJ whole genome shotgun (WGS) entry which is preliminary data.</text>
</comment>
<dbReference type="InterPro" id="IPR004437">
    <property type="entry name" value="ParB/RepB/Spo0J"/>
</dbReference>
<dbReference type="GO" id="GO:0005694">
    <property type="term" value="C:chromosome"/>
    <property type="evidence" value="ECO:0007669"/>
    <property type="project" value="TreeGrafter"/>
</dbReference>
<dbReference type="InterPro" id="IPR036086">
    <property type="entry name" value="ParB/Sulfiredoxin_sf"/>
</dbReference>
<dbReference type="PANTHER" id="PTHR33375">
    <property type="entry name" value="CHROMOSOME-PARTITIONING PROTEIN PARB-RELATED"/>
    <property type="match status" value="1"/>
</dbReference>
<keyword evidence="2" id="KW-0238">DNA-binding</keyword>
<dbReference type="PANTHER" id="PTHR33375:SF1">
    <property type="entry name" value="CHROMOSOME-PARTITIONING PROTEIN PARB-RELATED"/>
    <property type="match status" value="1"/>
</dbReference>
<dbReference type="InterPro" id="IPR050336">
    <property type="entry name" value="Chromosome_partition/occlusion"/>
</dbReference>
<protein>
    <recommendedName>
        <fullName evidence="4">ParB-like N-terminal domain-containing protein</fullName>
    </recommendedName>
</protein>
<dbReference type="GO" id="GO:0007059">
    <property type="term" value="P:chromosome segregation"/>
    <property type="evidence" value="ECO:0007669"/>
    <property type="project" value="UniProtKB-KW"/>
</dbReference>
<feature type="domain" description="ParB-like N-terminal" evidence="4">
    <location>
        <begin position="31"/>
        <end position="123"/>
    </location>
</feature>
<dbReference type="Gene3D" id="1.10.10.2830">
    <property type="match status" value="1"/>
</dbReference>
<proteinExistence type="predicted"/>
<sequence length="596" mass="66541">MNAPLTKTLSEKPVSFEIADVMENVYDKQMLHLPKDMISVREGFNPRRYFSEDKLNEMVASIKTQGILQPIVVKPSHDRTTFYLIAGERRYRAATIAGVEKVPVIIRLVSDEEALAMAVAENSERQDVSAAEEAKACQRMLTLCKGDRTEAALALGWTEKKLETRLTLLHCTDSVLDALEQRKIAIGHAELFAGLTAELQDSILVSVIEKRVTVSVLRDQLGKFAFKLSDAVFNLTGCNGCPHNSSITADLFDESLSDGHCLNRDCYEQKTRQHLEEKKTELSKEYPVIWLDVERPADTRCHLMREGENGVGREQYSACQGCGNFGALMSTSKGNEGQVETGLCFDVTCNSKMIKSHQNELVSEQLSSVQPNSNTETPSIIKPEKPKERKKAADTPKRVKEFVQARKYKAAAATVWSNIKLTKVMSLIALTEAIKHLRVTDKLERGLKTYGAEKLLTMTSRAEKVSLLHSLDESTLDMTISAFAATLAGGIAPERIQYEESDGLKTAHAILKAENVDMRNHFLVDEEYLQTLTVSGLKALVMESGFLEWYEAKEGKQAGHCEKEILKGKRDDQIKAIFKAGFDWKGYLPIEAQLRD</sequence>
<gene>
    <name evidence="5" type="ORF">LCGC14_0329150</name>
</gene>
<dbReference type="Pfam" id="PF17762">
    <property type="entry name" value="HTH_ParB"/>
    <property type="match status" value="1"/>
</dbReference>
<evidence type="ECO:0000256" key="3">
    <source>
        <dbReference type="SAM" id="MobiDB-lite"/>
    </source>
</evidence>
<dbReference type="NCBIfam" id="TIGR00180">
    <property type="entry name" value="parB_part"/>
    <property type="match status" value="1"/>
</dbReference>